<keyword evidence="1" id="KW-0805">Transcription regulation</keyword>
<evidence type="ECO:0000259" key="4">
    <source>
        <dbReference type="PROSITE" id="PS51077"/>
    </source>
</evidence>
<evidence type="ECO:0000313" key="7">
    <source>
        <dbReference type="Proteomes" id="UP001521209"/>
    </source>
</evidence>
<keyword evidence="2" id="KW-0238">DNA-binding</keyword>
<evidence type="ECO:0000256" key="3">
    <source>
        <dbReference type="ARBA" id="ARBA00023163"/>
    </source>
</evidence>
<dbReference type="InterPro" id="IPR036388">
    <property type="entry name" value="WH-like_DNA-bd_sf"/>
</dbReference>
<dbReference type="SMART" id="SM00346">
    <property type="entry name" value="HTH_ICLR"/>
    <property type="match status" value="1"/>
</dbReference>
<evidence type="ECO:0000313" key="6">
    <source>
        <dbReference type="EMBL" id="MCF3948752.1"/>
    </source>
</evidence>
<dbReference type="PROSITE" id="PS51078">
    <property type="entry name" value="ICLR_ED"/>
    <property type="match status" value="1"/>
</dbReference>
<evidence type="ECO:0000259" key="5">
    <source>
        <dbReference type="PROSITE" id="PS51078"/>
    </source>
</evidence>
<dbReference type="Pfam" id="PF01614">
    <property type="entry name" value="IclR_C"/>
    <property type="match status" value="1"/>
</dbReference>
<dbReference type="SUPFAM" id="SSF46785">
    <property type="entry name" value="Winged helix' DNA-binding domain"/>
    <property type="match status" value="1"/>
</dbReference>
<dbReference type="SUPFAM" id="SSF55781">
    <property type="entry name" value="GAF domain-like"/>
    <property type="match status" value="1"/>
</dbReference>
<feature type="domain" description="HTH iclR-type" evidence="4">
    <location>
        <begin position="28"/>
        <end position="89"/>
    </location>
</feature>
<dbReference type="InterPro" id="IPR050707">
    <property type="entry name" value="HTH_MetabolicPath_Reg"/>
</dbReference>
<dbReference type="InterPro" id="IPR005471">
    <property type="entry name" value="Tscrpt_reg_IclR_N"/>
</dbReference>
<dbReference type="Pfam" id="PF09339">
    <property type="entry name" value="HTH_IclR"/>
    <property type="match status" value="1"/>
</dbReference>
<sequence length="282" mass="30340">MTKIDDIRATVSFDPVDVKADHESPSASGSLLRGLSLIEALAEAPSPLLLVELAERVRLDSSTVYRLMQTLCVEGFAVRLSSKRYCAGPRAIRLLSNYHPVNSLCNETGTALRELRDRVGETVMLIIFVGAQRVIVAVVQGREILSPSYETWLRTPIHGSASGKIMLMQLNAKRQEELLGPPPYCAATEFTVRDEDVLRAQLDAARACGFTVARDDALVGMTAIAAPITWNGHSLGCIAIVGNSSRLGREIEGTIGAALRETATLIVNAAPSVRTLANFLGA</sequence>
<dbReference type="RefSeq" id="WP_235706063.1">
    <property type="nucleotide sequence ID" value="NZ_JAKGBZ010000077.1"/>
</dbReference>
<organism evidence="6 7">
    <name type="scientific">Acidiphilium iwatense</name>
    <dbReference type="NCBI Taxonomy" id="768198"/>
    <lineage>
        <taxon>Bacteria</taxon>
        <taxon>Pseudomonadati</taxon>
        <taxon>Pseudomonadota</taxon>
        <taxon>Alphaproteobacteria</taxon>
        <taxon>Acetobacterales</taxon>
        <taxon>Acidocellaceae</taxon>
        <taxon>Acidiphilium</taxon>
    </lineage>
</organism>
<reference evidence="6 7" key="1">
    <citation type="submission" date="2022-01" db="EMBL/GenBank/DDBJ databases">
        <authorList>
            <person name="Won M."/>
            <person name="Kim S.-J."/>
            <person name="Kwon S.-W."/>
        </authorList>
    </citation>
    <scope>NUCLEOTIDE SEQUENCE [LARGE SCALE GENOMIC DNA]</scope>
    <source>
        <strain evidence="6 7">KCTC 23505</strain>
    </source>
</reference>
<evidence type="ECO:0000256" key="2">
    <source>
        <dbReference type="ARBA" id="ARBA00023125"/>
    </source>
</evidence>
<name>A0ABS9E165_9PROT</name>
<dbReference type="Proteomes" id="UP001521209">
    <property type="component" value="Unassembled WGS sequence"/>
</dbReference>
<keyword evidence="3" id="KW-0804">Transcription</keyword>
<dbReference type="InterPro" id="IPR029016">
    <property type="entry name" value="GAF-like_dom_sf"/>
</dbReference>
<dbReference type="PANTHER" id="PTHR30136:SF24">
    <property type="entry name" value="HTH-TYPE TRANSCRIPTIONAL REPRESSOR ALLR"/>
    <property type="match status" value="1"/>
</dbReference>
<comment type="caution">
    <text evidence="6">The sequence shown here is derived from an EMBL/GenBank/DDBJ whole genome shotgun (WGS) entry which is preliminary data.</text>
</comment>
<dbReference type="PROSITE" id="PS51077">
    <property type="entry name" value="HTH_ICLR"/>
    <property type="match status" value="1"/>
</dbReference>
<keyword evidence="7" id="KW-1185">Reference proteome</keyword>
<dbReference type="Gene3D" id="3.30.450.40">
    <property type="match status" value="1"/>
</dbReference>
<protein>
    <submittedName>
        <fullName evidence="6">IclR family transcriptional regulator</fullName>
    </submittedName>
</protein>
<evidence type="ECO:0000256" key="1">
    <source>
        <dbReference type="ARBA" id="ARBA00023015"/>
    </source>
</evidence>
<dbReference type="InterPro" id="IPR014757">
    <property type="entry name" value="Tscrpt_reg_IclR_C"/>
</dbReference>
<proteinExistence type="predicted"/>
<dbReference type="EMBL" id="JAKGBZ010000077">
    <property type="protein sequence ID" value="MCF3948752.1"/>
    <property type="molecule type" value="Genomic_DNA"/>
</dbReference>
<dbReference type="Gene3D" id="1.10.10.10">
    <property type="entry name" value="Winged helix-like DNA-binding domain superfamily/Winged helix DNA-binding domain"/>
    <property type="match status" value="1"/>
</dbReference>
<dbReference type="InterPro" id="IPR036390">
    <property type="entry name" value="WH_DNA-bd_sf"/>
</dbReference>
<feature type="domain" description="IclR-ED" evidence="5">
    <location>
        <begin position="90"/>
        <end position="272"/>
    </location>
</feature>
<gene>
    <name evidence="6" type="ORF">L2A60_19030</name>
</gene>
<accession>A0ABS9E165</accession>
<dbReference type="PANTHER" id="PTHR30136">
    <property type="entry name" value="HELIX-TURN-HELIX TRANSCRIPTIONAL REGULATOR, ICLR FAMILY"/>
    <property type="match status" value="1"/>
</dbReference>